<dbReference type="AlphaFoldDB" id="A0A420XPM1"/>
<keyword evidence="2" id="KW-1185">Reference proteome</keyword>
<evidence type="ECO:0000313" key="1">
    <source>
        <dbReference type="EMBL" id="RKS75213.1"/>
    </source>
</evidence>
<comment type="caution">
    <text evidence="1">The sequence shown here is derived from an EMBL/GenBank/DDBJ whole genome shotgun (WGS) entry which is preliminary data.</text>
</comment>
<protein>
    <submittedName>
        <fullName evidence="1">Glutaredoxin-like protein DUF836</fullName>
    </submittedName>
</protein>
<dbReference type="InterPro" id="IPR008554">
    <property type="entry name" value="Glutaredoxin-like"/>
</dbReference>
<dbReference type="SUPFAM" id="SSF52833">
    <property type="entry name" value="Thioredoxin-like"/>
    <property type="match status" value="1"/>
</dbReference>
<dbReference type="PROSITE" id="PS51354">
    <property type="entry name" value="GLUTAREDOXIN_2"/>
    <property type="match status" value="1"/>
</dbReference>
<name>A0A420XPM1_9ACTN</name>
<sequence length="83" mass="9200">MSAPRVVLVGKPGCHLCDAAREVVAEVTGRLGEGYEERSILDDAALHDAYWERIPVVLVDDVVVDYWHVDASRLEQAIGRGRK</sequence>
<gene>
    <name evidence="1" type="ORF">CLV35_1672</name>
</gene>
<dbReference type="Pfam" id="PF05768">
    <property type="entry name" value="Glrx-like"/>
    <property type="match status" value="1"/>
</dbReference>
<dbReference type="EMBL" id="RBWV01000011">
    <property type="protein sequence ID" value="RKS75213.1"/>
    <property type="molecule type" value="Genomic_DNA"/>
</dbReference>
<organism evidence="1 2">
    <name type="scientific">Motilibacter peucedani</name>
    <dbReference type="NCBI Taxonomy" id="598650"/>
    <lineage>
        <taxon>Bacteria</taxon>
        <taxon>Bacillati</taxon>
        <taxon>Actinomycetota</taxon>
        <taxon>Actinomycetes</taxon>
        <taxon>Motilibacterales</taxon>
        <taxon>Motilibacteraceae</taxon>
        <taxon>Motilibacter</taxon>
    </lineage>
</organism>
<dbReference type="RefSeq" id="WP_231121613.1">
    <property type="nucleotide sequence ID" value="NZ_RBWV01000011.1"/>
</dbReference>
<reference evidence="1 2" key="1">
    <citation type="submission" date="2018-10" db="EMBL/GenBank/DDBJ databases">
        <title>Genomic Encyclopedia of Archaeal and Bacterial Type Strains, Phase II (KMG-II): from individual species to whole genera.</title>
        <authorList>
            <person name="Goeker M."/>
        </authorList>
    </citation>
    <scope>NUCLEOTIDE SEQUENCE [LARGE SCALE GENOMIC DNA]</scope>
    <source>
        <strain evidence="1 2">RP-AC37</strain>
    </source>
</reference>
<dbReference type="InParanoid" id="A0A420XPM1"/>
<dbReference type="Gene3D" id="3.40.30.10">
    <property type="entry name" value="Glutaredoxin"/>
    <property type="match status" value="1"/>
</dbReference>
<evidence type="ECO:0000313" key="2">
    <source>
        <dbReference type="Proteomes" id="UP000281955"/>
    </source>
</evidence>
<dbReference type="InterPro" id="IPR036249">
    <property type="entry name" value="Thioredoxin-like_sf"/>
</dbReference>
<accession>A0A420XPM1</accession>
<dbReference type="Proteomes" id="UP000281955">
    <property type="component" value="Unassembled WGS sequence"/>
</dbReference>
<proteinExistence type="predicted"/>